<reference evidence="2 3" key="1">
    <citation type="submission" date="2020-10" db="EMBL/GenBank/DDBJ databases">
        <title>Sequencing the genomes of 1000 actinobacteria strains.</title>
        <authorList>
            <person name="Klenk H.-P."/>
        </authorList>
    </citation>
    <scope>NUCLEOTIDE SEQUENCE [LARGE SCALE GENOMIC DNA]</scope>
    <source>
        <strain evidence="2 3">DSM 43173</strain>
    </source>
</reference>
<dbReference type="Gene3D" id="3.20.20.150">
    <property type="entry name" value="Divalent-metal-dependent TIM barrel enzymes"/>
    <property type="match status" value="1"/>
</dbReference>
<dbReference type="EMBL" id="JADBEK010000001">
    <property type="protein sequence ID" value="MBE1584729.1"/>
    <property type="molecule type" value="Genomic_DNA"/>
</dbReference>
<evidence type="ECO:0000259" key="1">
    <source>
        <dbReference type="Pfam" id="PF01261"/>
    </source>
</evidence>
<accession>A0ABR9LVP7</accession>
<dbReference type="InterPro" id="IPR013022">
    <property type="entry name" value="Xyl_isomerase-like_TIM-brl"/>
</dbReference>
<keyword evidence="2" id="KW-0413">Isomerase</keyword>
<organism evidence="2 3">
    <name type="scientific">Nonomuraea angiospora</name>
    <dbReference type="NCBI Taxonomy" id="46172"/>
    <lineage>
        <taxon>Bacteria</taxon>
        <taxon>Bacillati</taxon>
        <taxon>Actinomycetota</taxon>
        <taxon>Actinomycetes</taxon>
        <taxon>Streptosporangiales</taxon>
        <taxon>Streptosporangiaceae</taxon>
        <taxon>Nonomuraea</taxon>
    </lineage>
</organism>
<dbReference type="InterPro" id="IPR036237">
    <property type="entry name" value="Xyl_isomerase-like_sf"/>
</dbReference>
<evidence type="ECO:0000313" key="3">
    <source>
        <dbReference type="Proteomes" id="UP000633509"/>
    </source>
</evidence>
<sequence>MSGRLAFSTLGCPGAPVEQVIELAREHGCEGIELRCATGEILPPAAADAEARTVGARFAEAGIEIVCLASYVQVGMPGEEAALARHLELARLAGASFVRVFGGDPDDPGVAAHAVTTLRAGAESAARSGVRILLETHDAFLTGRAVAGVLDQVGSPHVGALWDVVNPWRAGEPPAVTAEALRPWLAHVQVKDVASVTDLAPVLPGAGAVPLDAFAGELARLGYGGWTSLEWEAAWYPQAAPLYEALSAFRSLTLEHIR</sequence>
<protein>
    <submittedName>
        <fullName evidence="2">Sugar phosphate isomerase/epimerase</fullName>
    </submittedName>
</protein>
<dbReference type="SUPFAM" id="SSF51658">
    <property type="entry name" value="Xylose isomerase-like"/>
    <property type="match status" value="1"/>
</dbReference>
<dbReference type="Pfam" id="PF01261">
    <property type="entry name" value="AP_endonuc_2"/>
    <property type="match status" value="1"/>
</dbReference>
<feature type="domain" description="Xylose isomerase-like TIM barrel" evidence="1">
    <location>
        <begin position="21"/>
        <end position="251"/>
    </location>
</feature>
<dbReference type="RefSeq" id="WP_192785598.1">
    <property type="nucleotide sequence ID" value="NZ_JADBEK010000001.1"/>
</dbReference>
<evidence type="ECO:0000313" key="2">
    <source>
        <dbReference type="EMBL" id="MBE1584729.1"/>
    </source>
</evidence>
<proteinExistence type="predicted"/>
<keyword evidence="3" id="KW-1185">Reference proteome</keyword>
<dbReference type="InterPro" id="IPR050312">
    <property type="entry name" value="IolE/XylAMocC-like"/>
</dbReference>
<dbReference type="PANTHER" id="PTHR12110">
    <property type="entry name" value="HYDROXYPYRUVATE ISOMERASE"/>
    <property type="match status" value="1"/>
</dbReference>
<gene>
    <name evidence="2" type="ORF">H4W80_002987</name>
</gene>
<comment type="caution">
    <text evidence="2">The sequence shown here is derived from an EMBL/GenBank/DDBJ whole genome shotgun (WGS) entry which is preliminary data.</text>
</comment>
<dbReference type="Proteomes" id="UP000633509">
    <property type="component" value="Unassembled WGS sequence"/>
</dbReference>
<dbReference type="GO" id="GO:0016853">
    <property type="term" value="F:isomerase activity"/>
    <property type="evidence" value="ECO:0007669"/>
    <property type="project" value="UniProtKB-KW"/>
</dbReference>
<name>A0ABR9LVP7_9ACTN</name>